<organism evidence="1 2">
    <name type="scientific">Pseudomonas putida</name>
    <name type="common">Arthrobacter siderocapsulatus</name>
    <dbReference type="NCBI Taxonomy" id="303"/>
    <lineage>
        <taxon>Bacteria</taxon>
        <taxon>Pseudomonadati</taxon>
        <taxon>Pseudomonadota</taxon>
        <taxon>Gammaproteobacteria</taxon>
        <taxon>Pseudomonadales</taxon>
        <taxon>Pseudomonadaceae</taxon>
        <taxon>Pseudomonas</taxon>
    </lineage>
</organism>
<dbReference type="Proteomes" id="UP000218731">
    <property type="component" value="Chromosome 1"/>
</dbReference>
<dbReference type="InterPro" id="IPR019701">
    <property type="entry name" value="Phage_P22_NinX"/>
</dbReference>
<sequence>MTDLIEVKTADLAGEALGWAVGKAEGLNLELVPPQYGNPWRVFARYQGQALEHTKRYNPWEDWAPGGLLIQKYRVGFGLYSDSFFAVTGLDEMPGDADGSTHLIAACRAVVTAKLGDTVQVPKELMP</sequence>
<name>A0A1L7NFW6_PSEPU</name>
<dbReference type="Pfam" id="PF10765">
    <property type="entry name" value="Phage_P22_NinX"/>
    <property type="match status" value="1"/>
</dbReference>
<evidence type="ECO:0000313" key="2">
    <source>
        <dbReference type="Proteomes" id="UP000218731"/>
    </source>
</evidence>
<dbReference type="EMBL" id="AP015029">
    <property type="protein sequence ID" value="BAW24350.1"/>
    <property type="molecule type" value="Genomic_DNA"/>
</dbReference>
<evidence type="ECO:0008006" key="3">
    <source>
        <dbReference type="Google" id="ProtNLM"/>
    </source>
</evidence>
<protein>
    <recommendedName>
        <fullName evidence="3">DUF2591 domain-containing protein</fullName>
    </recommendedName>
</protein>
<accession>A0A1L7NFW6</accession>
<evidence type="ECO:0000313" key="1">
    <source>
        <dbReference type="EMBL" id="BAW24350.1"/>
    </source>
</evidence>
<proteinExistence type="predicted"/>
<gene>
    <name evidence="1" type="ORF">KF715C_ch37770</name>
</gene>
<dbReference type="RefSeq" id="WP_096426508.1">
    <property type="nucleotide sequence ID" value="NZ_AP015029.1"/>
</dbReference>
<reference evidence="1 2" key="1">
    <citation type="submission" date="2015-11" db="EMBL/GenBank/DDBJ databases">
        <title>Complete genome sequencing of a biphenyl-degrading bacterium, Pseudomonas putida KF715 (=NBRC110667).</title>
        <authorList>
            <person name="Suenaga H."/>
            <person name="Fujihara N."/>
            <person name="Watanabe T."/>
            <person name="Hirose J."/>
            <person name="Kimura N."/>
            <person name="Yamazoe A."/>
            <person name="Hosoyama A."/>
            <person name="Shimodaira J."/>
            <person name="Furukawa K."/>
        </authorList>
    </citation>
    <scope>NUCLEOTIDE SEQUENCE [LARGE SCALE GENOMIC DNA]</scope>
    <source>
        <strain evidence="1 2">KF715</strain>
    </source>
</reference>
<dbReference type="AlphaFoldDB" id="A0A1L7NFW6"/>